<reference evidence="2 3" key="1">
    <citation type="submission" date="2018-07" db="EMBL/GenBank/DDBJ databases">
        <title>Halioglobus sp. genome submission.</title>
        <authorList>
            <person name="Ye M.-Q."/>
            <person name="Du Z.-J."/>
        </authorList>
    </citation>
    <scope>NUCLEOTIDE SEQUENCE [LARGE SCALE GENOMIC DNA]</scope>
    <source>
        <strain evidence="2 3">U0301</strain>
    </source>
</reference>
<evidence type="ECO:0000313" key="3">
    <source>
        <dbReference type="Proteomes" id="UP000265509"/>
    </source>
</evidence>
<feature type="domain" description="DUF2249" evidence="1">
    <location>
        <begin position="6"/>
        <end position="68"/>
    </location>
</feature>
<accession>A0A3L7DTY6</accession>
<dbReference type="EMBL" id="QRAN01000016">
    <property type="protein sequence ID" value="RLQ21057.1"/>
    <property type="molecule type" value="Genomic_DNA"/>
</dbReference>
<dbReference type="OrthoDB" id="5958858at2"/>
<comment type="caution">
    <text evidence="2">The sequence shown here is derived from an EMBL/GenBank/DDBJ whole genome shotgun (WGS) entry which is preliminary data.</text>
</comment>
<dbReference type="AlphaFoldDB" id="A0A3L7DTY6"/>
<gene>
    <name evidence="2" type="ORF">DWB85_14255</name>
</gene>
<protein>
    <submittedName>
        <fullName evidence="2">DUF2249 domain-containing protein</fullName>
    </submittedName>
</protein>
<keyword evidence="3" id="KW-1185">Reference proteome</keyword>
<dbReference type="InterPro" id="IPR018720">
    <property type="entry name" value="DUF2249"/>
</dbReference>
<sequence>MPRALTLDAREMAPPEPLQRATEILHQLAPGTYLHMLHRRIPYPLLDTAQGLSLKSQVIESGEADYTIIIFDPADRLALQAAGVL</sequence>
<dbReference type="InterPro" id="IPR036868">
    <property type="entry name" value="TusA-like_sf"/>
</dbReference>
<evidence type="ECO:0000259" key="1">
    <source>
        <dbReference type="Pfam" id="PF10006"/>
    </source>
</evidence>
<name>A0A3L7DTY6_9GAMM</name>
<dbReference type="SUPFAM" id="SSF64307">
    <property type="entry name" value="SirA-like"/>
    <property type="match status" value="1"/>
</dbReference>
<dbReference type="Proteomes" id="UP000265509">
    <property type="component" value="Unassembled WGS sequence"/>
</dbReference>
<proteinExistence type="predicted"/>
<dbReference type="Pfam" id="PF10006">
    <property type="entry name" value="DUF2249"/>
    <property type="match status" value="1"/>
</dbReference>
<organism evidence="2 3">
    <name type="scientific">Seongchinamella sediminis</name>
    <dbReference type="NCBI Taxonomy" id="2283635"/>
    <lineage>
        <taxon>Bacteria</taxon>
        <taxon>Pseudomonadati</taxon>
        <taxon>Pseudomonadota</taxon>
        <taxon>Gammaproteobacteria</taxon>
        <taxon>Cellvibrionales</taxon>
        <taxon>Halieaceae</taxon>
        <taxon>Seongchinamella</taxon>
    </lineage>
</organism>
<dbReference type="RefSeq" id="WP_117955941.1">
    <property type="nucleotide sequence ID" value="NZ_QRAN01000016.1"/>
</dbReference>
<evidence type="ECO:0000313" key="2">
    <source>
        <dbReference type="EMBL" id="RLQ21057.1"/>
    </source>
</evidence>